<gene>
    <name evidence="9 10 11" type="primary">LOC108008358</name>
</gene>
<dbReference type="InterPro" id="IPR009057">
    <property type="entry name" value="Homeodomain-like_sf"/>
</dbReference>
<keyword evidence="4 5" id="KW-0539">Nucleus</keyword>
<evidence type="ECO:0000256" key="3">
    <source>
        <dbReference type="ARBA" id="ARBA00023155"/>
    </source>
</evidence>
<dbReference type="InterPro" id="IPR050224">
    <property type="entry name" value="TALE_homeobox"/>
</dbReference>
<evidence type="ECO:0000313" key="9">
    <source>
        <dbReference type="RefSeq" id="XP_016927680.3"/>
    </source>
</evidence>
<proteinExistence type="predicted"/>
<comment type="subcellular location">
    <subcellularLocation>
        <location evidence="1 5">Nucleus</location>
    </subcellularLocation>
</comment>
<keyword evidence="2 5" id="KW-0238">DNA-binding</keyword>
<evidence type="ECO:0000256" key="1">
    <source>
        <dbReference type="ARBA" id="ARBA00004123"/>
    </source>
</evidence>
<dbReference type="GeneID" id="108008358"/>
<feature type="compositionally biased region" description="Low complexity" evidence="6">
    <location>
        <begin position="315"/>
        <end position="333"/>
    </location>
</feature>
<keyword evidence="8" id="KW-1185">Reference proteome</keyword>
<reference evidence="9 10" key="1">
    <citation type="submission" date="2025-05" db="UniProtKB">
        <authorList>
            <consortium name="RefSeq"/>
        </authorList>
    </citation>
    <scope>IDENTIFICATION</scope>
</reference>
<feature type="region of interest" description="Disordered" evidence="6">
    <location>
        <begin position="442"/>
        <end position="464"/>
    </location>
</feature>
<evidence type="ECO:0000256" key="6">
    <source>
        <dbReference type="SAM" id="MobiDB-lite"/>
    </source>
</evidence>
<feature type="DNA-binding region" description="Homeobox" evidence="5">
    <location>
        <begin position="111"/>
        <end position="173"/>
    </location>
</feature>
<feature type="compositionally biased region" description="Basic residues" evidence="6">
    <location>
        <begin position="354"/>
        <end position="364"/>
    </location>
</feature>
<feature type="region of interest" description="Disordered" evidence="6">
    <location>
        <begin position="315"/>
        <end position="383"/>
    </location>
</feature>
<feature type="domain" description="Homeobox" evidence="7">
    <location>
        <begin position="109"/>
        <end position="172"/>
    </location>
</feature>
<dbReference type="SUPFAM" id="SSF46689">
    <property type="entry name" value="Homeodomain-like"/>
    <property type="match status" value="1"/>
</dbReference>
<dbReference type="RefSeq" id="XP_036669382.3">
    <property type="nucleotide sequence ID" value="XM_036813487.3"/>
</dbReference>
<feature type="region of interest" description="Disordered" evidence="6">
    <location>
        <begin position="478"/>
        <end position="547"/>
    </location>
</feature>
<dbReference type="Gene3D" id="1.10.10.60">
    <property type="entry name" value="Homeodomain-like"/>
    <property type="match status" value="1"/>
</dbReference>
<dbReference type="PANTHER" id="PTHR11850">
    <property type="entry name" value="HOMEOBOX PROTEIN TRANSCRIPTION FACTORS"/>
    <property type="match status" value="1"/>
</dbReference>
<organism evidence="8 9">
    <name type="scientific">Drosophila suzukii</name>
    <name type="common">Spotted-wing drosophila fruit fly</name>
    <dbReference type="NCBI Taxonomy" id="28584"/>
    <lineage>
        <taxon>Eukaryota</taxon>
        <taxon>Metazoa</taxon>
        <taxon>Ecdysozoa</taxon>
        <taxon>Arthropoda</taxon>
        <taxon>Hexapoda</taxon>
        <taxon>Insecta</taxon>
        <taxon>Pterygota</taxon>
        <taxon>Neoptera</taxon>
        <taxon>Endopterygota</taxon>
        <taxon>Diptera</taxon>
        <taxon>Brachycera</taxon>
        <taxon>Muscomorpha</taxon>
        <taxon>Ephydroidea</taxon>
        <taxon>Drosophilidae</taxon>
        <taxon>Drosophila</taxon>
        <taxon>Sophophora</taxon>
    </lineage>
</organism>
<feature type="compositionally biased region" description="Polar residues" evidence="6">
    <location>
        <begin position="481"/>
        <end position="494"/>
    </location>
</feature>
<evidence type="ECO:0000256" key="4">
    <source>
        <dbReference type="ARBA" id="ARBA00023242"/>
    </source>
</evidence>
<feature type="region of interest" description="Disordered" evidence="6">
    <location>
        <begin position="402"/>
        <end position="430"/>
    </location>
</feature>
<feature type="compositionally biased region" description="Basic and acidic residues" evidence="6">
    <location>
        <begin position="415"/>
        <end position="427"/>
    </location>
</feature>
<keyword evidence="3 5" id="KW-0371">Homeobox</keyword>
<accession>A0AB39Z2Z2</accession>
<name>A0AB39Z2Z2_DROSZ</name>
<dbReference type="Pfam" id="PF05920">
    <property type="entry name" value="Homeobox_KN"/>
    <property type="match status" value="1"/>
</dbReference>
<dbReference type="Proteomes" id="UP001652628">
    <property type="component" value="Chromosome 2R"/>
</dbReference>
<dbReference type="InterPro" id="IPR008422">
    <property type="entry name" value="KN_HD"/>
</dbReference>
<dbReference type="SMART" id="SM00389">
    <property type="entry name" value="HOX"/>
    <property type="match status" value="1"/>
</dbReference>
<evidence type="ECO:0000256" key="2">
    <source>
        <dbReference type="ARBA" id="ARBA00023125"/>
    </source>
</evidence>
<evidence type="ECO:0000256" key="5">
    <source>
        <dbReference type="PROSITE-ProRule" id="PRU00108"/>
    </source>
</evidence>
<dbReference type="RefSeq" id="XP_065719491.2">
    <property type="nucleotide sequence ID" value="XM_065863419.2"/>
</dbReference>
<dbReference type="InterPro" id="IPR001356">
    <property type="entry name" value="HD"/>
</dbReference>
<evidence type="ECO:0000313" key="8">
    <source>
        <dbReference type="Proteomes" id="UP001652628"/>
    </source>
</evidence>
<dbReference type="CDD" id="cd00086">
    <property type="entry name" value="homeodomain"/>
    <property type="match status" value="1"/>
</dbReference>
<protein>
    <submittedName>
        <fullName evidence="9 10">Uncharacterized protein isoform X1</fullName>
    </submittedName>
</protein>
<evidence type="ECO:0000313" key="10">
    <source>
        <dbReference type="RefSeq" id="XP_036669382.3"/>
    </source>
</evidence>
<evidence type="ECO:0000313" key="11">
    <source>
        <dbReference type="RefSeq" id="XP_065719491.2"/>
    </source>
</evidence>
<feature type="compositionally biased region" description="Polar residues" evidence="6">
    <location>
        <begin position="503"/>
        <end position="512"/>
    </location>
</feature>
<dbReference type="PROSITE" id="PS50071">
    <property type="entry name" value="HOMEOBOX_2"/>
    <property type="match status" value="1"/>
</dbReference>
<sequence length="579" mass="63996">MISPEQEEVNMVLDRHVRQNIQDMMHEAHVQASLLESEAAGRDRFHSDSSLDQDSLHADDSMAVICDTLSADGIVEEDLTHEQGGADGSEVQNYHDMMVDTDHHIDINGSLRKRRGNLPKHSVKILKRWLYEHRYNAYPSDAEKFTLSQEANLTVLQVCNWFINARRRILPEMIRREGNDPLHFTISRRGKKVSPNSSGSSSGALGLNLAGTPNPIHGSPASEVVVGATEEVDGAGEVHEGIANVLTNFEQYVQGPNGQMVKMEPEYEDSVIYSWQQAIANNPMGFQSLHSSLQATMIDKIQNYQMRKAAAIGGSAKSSTAGSSSSSSNTATSILPYGLFGQLPPEFDDEKKPNPPKRGRKRQSAGRQGEKSKQAKPQTENQAEETVICYQDEFGSFVVAPRSEGEESGQGYESCEQHSEEEVRFETSDDWQSVMKTVFSTEEVTTSAGNNPSTSGSKGSAKNAAFWNSNQQIVKREGAVFSQQQLAAPSNELEQPSDFETMLPTSSNQQEIGDNLQADDVFASTEAEAVQNQTSPPPSQTSSREERDQYKCLYYLVETAMAVRQTDDVQDEEFVYMGD</sequence>
<dbReference type="RefSeq" id="XP_016927680.3">
    <property type="nucleotide sequence ID" value="XM_017072191.4"/>
</dbReference>
<evidence type="ECO:0000259" key="7">
    <source>
        <dbReference type="PROSITE" id="PS50071"/>
    </source>
</evidence>